<evidence type="ECO:0000313" key="2">
    <source>
        <dbReference type="EnsemblMetazoa" id="XP_016983484.2"/>
    </source>
</evidence>
<organism evidence="2 3">
    <name type="scientific">Drosophila rhopaloa</name>
    <name type="common">Fruit fly</name>
    <dbReference type="NCBI Taxonomy" id="1041015"/>
    <lineage>
        <taxon>Eukaryota</taxon>
        <taxon>Metazoa</taxon>
        <taxon>Ecdysozoa</taxon>
        <taxon>Arthropoda</taxon>
        <taxon>Hexapoda</taxon>
        <taxon>Insecta</taxon>
        <taxon>Pterygota</taxon>
        <taxon>Neoptera</taxon>
        <taxon>Endopterygota</taxon>
        <taxon>Diptera</taxon>
        <taxon>Brachycera</taxon>
        <taxon>Muscomorpha</taxon>
        <taxon>Ephydroidea</taxon>
        <taxon>Drosophilidae</taxon>
        <taxon>Drosophila</taxon>
        <taxon>Sophophora</taxon>
    </lineage>
</organism>
<accession>A0ABM5HPQ5</accession>
<feature type="coiled-coil region" evidence="1">
    <location>
        <begin position="29"/>
        <end position="56"/>
    </location>
</feature>
<dbReference type="Proteomes" id="UP001652680">
    <property type="component" value="Unassembled WGS sequence"/>
</dbReference>
<protein>
    <submittedName>
        <fullName evidence="2">Uncharacterized protein</fullName>
    </submittedName>
</protein>
<evidence type="ECO:0000313" key="3">
    <source>
        <dbReference type="Proteomes" id="UP001652680"/>
    </source>
</evidence>
<dbReference type="EnsemblMetazoa" id="XM_017127995.2">
    <property type="protein sequence ID" value="XP_016983484.2"/>
    <property type="gene ID" value="LOC108047700"/>
</dbReference>
<proteinExistence type="predicted"/>
<reference evidence="2" key="2">
    <citation type="submission" date="2025-05" db="UniProtKB">
        <authorList>
            <consortium name="EnsemblMetazoa"/>
        </authorList>
    </citation>
    <scope>IDENTIFICATION</scope>
</reference>
<dbReference type="GeneID" id="108047700"/>
<name>A0ABM5HPQ5_DRORH</name>
<evidence type="ECO:0000256" key="1">
    <source>
        <dbReference type="SAM" id="Coils"/>
    </source>
</evidence>
<keyword evidence="1" id="KW-0175">Coiled coil</keyword>
<dbReference type="RefSeq" id="XP_016983484.2">
    <property type="nucleotide sequence ID" value="XM_017127995.2"/>
</dbReference>
<reference evidence="3" key="1">
    <citation type="journal article" date="2021" name="Elife">
        <title>Highly contiguous assemblies of 101 drosophilid genomes.</title>
        <authorList>
            <person name="Kim B.Y."/>
            <person name="Wang J.R."/>
            <person name="Miller D.E."/>
            <person name="Barmina O."/>
            <person name="Delaney E."/>
            <person name="Thompson A."/>
            <person name="Comeault A.A."/>
            <person name="Peede D."/>
            <person name="D'Agostino E.R."/>
            <person name="Pelaez J."/>
            <person name="Aguilar J.M."/>
            <person name="Haji D."/>
            <person name="Matsunaga T."/>
            <person name="Armstrong E.E."/>
            <person name="Zych M."/>
            <person name="Ogawa Y."/>
            <person name="Stamenkovic-Radak M."/>
            <person name="Jelic M."/>
            <person name="Veselinovic M.S."/>
            <person name="Tanaskovic M."/>
            <person name="Eric P."/>
            <person name="Gao J.J."/>
            <person name="Katoh T.K."/>
            <person name="Toda M.J."/>
            <person name="Watabe H."/>
            <person name="Watada M."/>
            <person name="Davis J.S."/>
            <person name="Moyle L.C."/>
            <person name="Manoli G."/>
            <person name="Bertolini E."/>
            <person name="Kostal V."/>
            <person name="Hawley R.S."/>
            <person name="Takahashi A."/>
            <person name="Jones C.D."/>
            <person name="Price D.K."/>
            <person name="Whiteman N."/>
            <person name="Kopp A."/>
            <person name="Matute D.R."/>
            <person name="Petrov D.A."/>
        </authorList>
    </citation>
    <scope>NUCLEOTIDE SEQUENCE [LARGE SCALE GENOMIC DNA]</scope>
</reference>
<sequence length="116" mass="13449">MAARIKYTNKMIKTRRKRLIQAKLRKKPLTSFDRKLLELERSINRLTREVGDYKRQYRENNKVIIRTSDIGLPFNLNLNIKQRVESIAVQLLVDGQAPILVFTSQSSKSTLPGNHG</sequence>
<keyword evidence="3" id="KW-1185">Reference proteome</keyword>